<dbReference type="PATRIC" id="fig|1423811.3.peg.1648"/>
<keyword evidence="1" id="KW-0812">Transmembrane</keyword>
<dbReference type="AlphaFoldDB" id="A0A0R1J1E6"/>
<comment type="caution">
    <text evidence="5">The sequence shown here is derived from an EMBL/GenBank/DDBJ whole genome shotgun (WGS) entry which is preliminary data.</text>
</comment>
<dbReference type="InterPro" id="IPR021759">
    <property type="entry name" value="WxLIP_HBD"/>
</dbReference>
<organism evidence="5 6">
    <name type="scientific">Companilactobacillus tucceti DSM 20183</name>
    <dbReference type="NCBI Taxonomy" id="1423811"/>
    <lineage>
        <taxon>Bacteria</taxon>
        <taxon>Bacillati</taxon>
        <taxon>Bacillota</taxon>
        <taxon>Bacilli</taxon>
        <taxon>Lactobacillales</taxon>
        <taxon>Lactobacillaceae</taxon>
        <taxon>Companilactobacillus</taxon>
    </lineage>
</organism>
<accession>A0A0R1J1E6</accession>
<gene>
    <name evidence="5" type="ORF">FC72_GL001621</name>
</gene>
<evidence type="ECO:0000313" key="5">
    <source>
        <dbReference type="EMBL" id="KRK65245.1"/>
    </source>
</evidence>
<keyword evidence="1" id="KW-0472">Membrane</keyword>
<evidence type="ECO:0000259" key="4">
    <source>
        <dbReference type="Pfam" id="PF11797"/>
    </source>
</evidence>
<dbReference type="Proteomes" id="UP000050929">
    <property type="component" value="Unassembled WGS sequence"/>
</dbReference>
<feature type="signal peptide" evidence="2">
    <location>
        <begin position="1"/>
        <end position="28"/>
    </location>
</feature>
<dbReference type="STRING" id="1423811.FC72_GL001621"/>
<evidence type="ECO:0000256" key="2">
    <source>
        <dbReference type="SAM" id="SignalP"/>
    </source>
</evidence>
<dbReference type="OrthoDB" id="2268253at2"/>
<dbReference type="Pfam" id="PF11797">
    <property type="entry name" value="WxLIP_HBD"/>
    <property type="match status" value="1"/>
</dbReference>
<name>A0A0R1J1E6_9LACO</name>
<evidence type="ECO:0000256" key="1">
    <source>
        <dbReference type="SAM" id="Phobius"/>
    </source>
</evidence>
<feature type="transmembrane region" description="Helical" evidence="1">
    <location>
        <begin position="300"/>
        <end position="322"/>
    </location>
</feature>
<feature type="chain" id="PRO_5006405773" evidence="2">
    <location>
        <begin position="29"/>
        <end position="326"/>
    </location>
</feature>
<protein>
    <submittedName>
        <fullName evidence="5">Cell surface protein</fullName>
    </submittedName>
</protein>
<sequence length="326" mass="36430">MNKRLKCILLFLTCFILGIIANPTSVSADIKGIAVTPLISDSDITDRFQIISKGGENRELKISISNFNSATIDLIVAPTNATTSSDGKLVFTDMVKKGDYDLQYSFASMTKTQKVSVKANQTKDLTFKVKLPKHKVKGLIIGGFNIYESTSNYNGTANVPVWITGDNKAVGGILKAYNLTLGVQNYQPHMYVNLQNDQPGLMKNVVVHMTVKRQSWLDRFNLGPKKMIADLRYPKIAPNSKVPIDFNQNQTPIAPGTYKMNGVARSGKTVWNFHKTYKISQSDANKINSKSRNLIYDKTLTYILISGVLVTLIVFIFWGIWYQNRS</sequence>
<keyword evidence="6" id="KW-1185">Reference proteome</keyword>
<keyword evidence="1" id="KW-1133">Transmembrane helix</keyword>
<dbReference type="EMBL" id="AZDG01000004">
    <property type="protein sequence ID" value="KRK65245.1"/>
    <property type="molecule type" value="Genomic_DNA"/>
</dbReference>
<dbReference type="RefSeq" id="WP_057764682.1">
    <property type="nucleotide sequence ID" value="NZ_AZDG01000004.1"/>
</dbReference>
<feature type="domain" description="WxL Interacting Protein peptidoglycan binding" evidence="3">
    <location>
        <begin position="35"/>
        <end position="147"/>
    </location>
</feature>
<dbReference type="InterPro" id="IPR010317">
    <property type="entry name" value="WxLIP_PGBD"/>
</dbReference>
<evidence type="ECO:0000259" key="3">
    <source>
        <dbReference type="Pfam" id="PF06030"/>
    </source>
</evidence>
<dbReference type="Pfam" id="PF06030">
    <property type="entry name" value="WxLIP_PGBD"/>
    <property type="match status" value="1"/>
</dbReference>
<keyword evidence="2" id="KW-0732">Signal</keyword>
<feature type="domain" description="WxL Interacting Protein host binding" evidence="4">
    <location>
        <begin position="158"/>
        <end position="288"/>
    </location>
</feature>
<reference evidence="5 6" key="1">
    <citation type="journal article" date="2015" name="Genome Announc.">
        <title>Expanding the biotechnology potential of lactobacilli through comparative genomics of 213 strains and associated genera.</title>
        <authorList>
            <person name="Sun Z."/>
            <person name="Harris H.M."/>
            <person name="McCann A."/>
            <person name="Guo C."/>
            <person name="Argimon S."/>
            <person name="Zhang W."/>
            <person name="Yang X."/>
            <person name="Jeffery I.B."/>
            <person name="Cooney J.C."/>
            <person name="Kagawa T.F."/>
            <person name="Liu W."/>
            <person name="Song Y."/>
            <person name="Salvetti E."/>
            <person name="Wrobel A."/>
            <person name="Rasinkangas P."/>
            <person name="Parkhill J."/>
            <person name="Rea M.C."/>
            <person name="O'Sullivan O."/>
            <person name="Ritari J."/>
            <person name="Douillard F.P."/>
            <person name="Paul Ross R."/>
            <person name="Yang R."/>
            <person name="Briner A.E."/>
            <person name="Felis G.E."/>
            <person name="de Vos W.M."/>
            <person name="Barrangou R."/>
            <person name="Klaenhammer T.R."/>
            <person name="Caufield P.W."/>
            <person name="Cui Y."/>
            <person name="Zhang H."/>
            <person name="O'Toole P.W."/>
        </authorList>
    </citation>
    <scope>NUCLEOTIDE SEQUENCE [LARGE SCALE GENOMIC DNA]</scope>
    <source>
        <strain evidence="5 6">DSM 20183</strain>
    </source>
</reference>
<proteinExistence type="predicted"/>
<evidence type="ECO:0000313" key="6">
    <source>
        <dbReference type="Proteomes" id="UP000050929"/>
    </source>
</evidence>